<accession>A0A841GYW2</accession>
<name>A0A841GYW2_9BACT</name>
<protein>
    <submittedName>
        <fullName evidence="1">Uncharacterized protein</fullName>
    </submittedName>
</protein>
<proteinExistence type="predicted"/>
<dbReference type="Proteomes" id="UP000582837">
    <property type="component" value="Unassembled WGS sequence"/>
</dbReference>
<evidence type="ECO:0000313" key="1">
    <source>
        <dbReference type="EMBL" id="MBB6070985.1"/>
    </source>
</evidence>
<organism evidence="1 2">
    <name type="scientific">Longimicrobium terrae</name>
    <dbReference type="NCBI Taxonomy" id="1639882"/>
    <lineage>
        <taxon>Bacteria</taxon>
        <taxon>Pseudomonadati</taxon>
        <taxon>Gemmatimonadota</taxon>
        <taxon>Longimicrobiia</taxon>
        <taxon>Longimicrobiales</taxon>
        <taxon>Longimicrobiaceae</taxon>
        <taxon>Longimicrobium</taxon>
    </lineage>
</organism>
<keyword evidence="2" id="KW-1185">Reference proteome</keyword>
<evidence type="ECO:0000313" key="2">
    <source>
        <dbReference type="Proteomes" id="UP000582837"/>
    </source>
</evidence>
<dbReference type="AlphaFoldDB" id="A0A841GYW2"/>
<sequence length="109" mass="11407">MSKVVIQKAGPLPISVNLPWPSTNTVLVAVSGSVWSKVPNAMVGMSVTIHGEMAGKMQLYANDALMHVALPTGFYAVHGDFSSTTITLAAANPNTVGDSNDTFTVALIY</sequence>
<dbReference type="EMBL" id="JACHIA010000006">
    <property type="protein sequence ID" value="MBB6070985.1"/>
    <property type="molecule type" value="Genomic_DNA"/>
</dbReference>
<gene>
    <name evidence="1" type="ORF">HNQ61_002607</name>
</gene>
<dbReference type="RefSeq" id="WP_170033448.1">
    <property type="nucleotide sequence ID" value="NZ_JABDTL010000001.1"/>
</dbReference>
<comment type="caution">
    <text evidence="1">The sequence shown here is derived from an EMBL/GenBank/DDBJ whole genome shotgun (WGS) entry which is preliminary data.</text>
</comment>
<reference evidence="1 2" key="1">
    <citation type="submission" date="2020-08" db="EMBL/GenBank/DDBJ databases">
        <title>Genomic Encyclopedia of Type Strains, Phase IV (KMG-IV): sequencing the most valuable type-strain genomes for metagenomic binning, comparative biology and taxonomic classification.</title>
        <authorList>
            <person name="Goeker M."/>
        </authorList>
    </citation>
    <scope>NUCLEOTIDE SEQUENCE [LARGE SCALE GENOMIC DNA]</scope>
    <source>
        <strain evidence="1 2">DSM 29007</strain>
    </source>
</reference>